<evidence type="ECO:0000313" key="2">
    <source>
        <dbReference type="Proteomes" id="UP001058974"/>
    </source>
</evidence>
<sequence>MKIHGENMQQVVIIEKILRSMTSRMNEIGGDEQALKVAYDDRTGGRGGGRARRAFRGRGRQAFNKAIVECYKCHQLWNFQYKCPKWEKEANYAELENKEEML</sequence>
<evidence type="ECO:0000313" key="1">
    <source>
        <dbReference type="EMBL" id="KAI5385982.1"/>
    </source>
</evidence>
<reference evidence="1 2" key="1">
    <citation type="journal article" date="2022" name="Nat. Genet.">
        <title>Improved pea reference genome and pan-genome highlight genomic features and evolutionary characteristics.</title>
        <authorList>
            <person name="Yang T."/>
            <person name="Liu R."/>
            <person name="Luo Y."/>
            <person name="Hu S."/>
            <person name="Wang D."/>
            <person name="Wang C."/>
            <person name="Pandey M.K."/>
            <person name="Ge S."/>
            <person name="Xu Q."/>
            <person name="Li N."/>
            <person name="Li G."/>
            <person name="Huang Y."/>
            <person name="Saxena R.K."/>
            <person name="Ji Y."/>
            <person name="Li M."/>
            <person name="Yan X."/>
            <person name="He Y."/>
            <person name="Liu Y."/>
            <person name="Wang X."/>
            <person name="Xiang C."/>
            <person name="Varshney R.K."/>
            <person name="Ding H."/>
            <person name="Gao S."/>
            <person name="Zong X."/>
        </authorList>
    </citation>
    <scope>NUCLEOTIDE SEQUENCE [LARGE SCALE GENOMIC DNA]</scope>
    <source>
        <strain evidence="1 2">cv. Zhongwan 6</strain>
    </source>
</reference>
<protein>
    <submittedName>
        <fullName evidence="1">Uncharacterized protein</fullName>
    </submittedName>
</protein>
<comment type="caution">
    <text evidence="1">The sequence shown here is derived from an EMBL/GenBank/DDBJ whole genome shotgun (WGS) entry which is preliminary data.</text>
</comment>
<keyword evidence="2" id="KW-1185">Reference proteome</keyword>
<dbReference type="Gramene" id="Psat07G0252700-T1">
    <property type="protein sequence ID" value="KAI5385982.1"/>
    <property type="gene ID" value="KIW84_072527"/>
</dbReference>
<gene>
    <name evidence="1" type="ORF">KIW84_072527</name>
</gene>
<proteinExistence type="predicted"/>
<accession>A0A9D4VMG5</accession>
<organism evidence="1 2">
    <name type="scientific">Pisum sativum</name>
    <name type="common">Garden pea</name>
    <name type="synonym">Lathyrus oleraceus</name>
    <dbReference type="NCBI Taxonomy" id="3888"/>
    <lineage>
        <taxon>Eukaryota</taxon>
        <taxon>Viridiplantae</taxon>
        <taxon>Streptophyta</taxon>
        <taxon>Embryophyta</taxon>
        <taxon>Tracheophyta</taxon>
        <taxon>Spermatophyta</taxon>
        <taxon>Magnoliopsida</taxon>
        <taxon>eudicotyledons</taxon>
        <taxon>Gunneridae</taxon>
        <taxon>Pentapetalae</taxon>
        <taxon>rosids</taxon>
        <taxon>fabids</taxon>
        <taxon>Fabales</taxon>
        <taxon>Fabaceae</taxon>
        <taxon>Papilionoideae</taxon>
        <taxon>50 kb inversion clade</taxon>
        <taxon>NPAAA clade</taxon>
        <taxon>Hologalegina</taxon>
        <taxon>IRL clade</taxon>
        <taxon>Fabeae</taxon>
        <taxon>Lathyrus</taxon>
    </lineage>
</organism>
<name>A0A9D4VMG5_PEA</name>
<dbReference type="EMBL" id="JAMSHJ010000007">
    <property type="protein sequence ID" value="KAI5385982.1"/>
    <property type="molecule type" value="Genomic_DNA"/>
</dbReference>
<dbReference type="Proteomes" id="UP001058974">
    <property type="component" value="Chromosome 7"/>
</dbReference>
<dbReference type="AlphaFoldDB" id="A0A9D4VMG5"/>